<dbReference type="GO" id="GO:0006396">
    <property type="term" value="P:RNA processing"/>
    <property type="evidence" value="ECO:0007669"/>
    <property type="project" value="InterPro"/>
</dbReference>
<evidence type="ECO:0000313" key="2">
    <source>
        <dbReference type="EMBL" id="CAF1293131.1"/>
    </source>
</evidence>
<accession>A0A815CXF8</accession>
<dbReference type="PROSITE" id="PS50142">
    <property type="entry name" value="RNASE_3_2"/>
    <property type="match status" value="1"/>
</dbReference>
<dbReference type="InterPro" id="IPR036389">
    <property type="entry name" value="RNase_III_sf"/>
</dbReference>
<dbReference type="EMBL" id="CAJOBC010033760">
    <property type="protein sequence ID" value="CAF4102579.1"/>
    <property type="molecule type" value="Genomic_DNA"/>
</dbReference>
<dbReference type="Proteomes" id="UP000663829">
    <property type="component" value="Unassembled WGS sequence"/>
</dbReference>
<keyword evidence="4" id="KW-1185">Reference proteome</keyword>
<feature type="non-terminal residue" evidence="2">
    <location>
        <position position="1"/>
    </location>
</feature>
<dbReference type="EMBL" id="CAJNOQ010012150">
    <property type="protein sequence ID" value="CAF1293131.1"/>
    <property type="molecule type" value="Genomic_DNA"/>
</dbReference>
<evidence type="ECO:0000259" key="1">
    <source>
        <dbReference type="PROSITE" id="PS50142"/>
    </source>
</evidence>
<dbReference type="InterPro" id="IPR000999">
    <property type="entry name" value="RNase_III_dom"/>
</dbReference>
<organism evidence="2 4">
    <name type="scientific">Didymodactylos carnosus</name>
    <dbReference type="NCBI Taxonomy" id="1234261"/>
    <lineage>
        <taxon>Eukaryota</taxon>
        <taxon>Metazoa</taxon>
        <taxon>Spiralia</taxon>
        <taxon>Gnathifera</taxon>
        <taxon>Rotifera</taxon>
        <taxon>Eurotatoria</taxon>
        <taxon>Bdelloidea</taxon>
        <taxon>Philodinida</taxon>
        <taxon>Philodinidae</taxon>
        <taxon>Didymodactylos</taxon>
    </lineage>
</organism>
<feature type="domain" description="RNase III" evidence="1">
    <location>
        <begin position="12"/>
        <end position="147"/>
    </location>
</feature>
<dbReference type="Proteomes" id="UP000681722">
    <property type="component" value="Unassembled WGS sequence"/>
</dbReference>
<dbReference type="AlphaFoldDB" id="A0A815CXF8"/>
<evidence type="ECO:0000313" key="4">
    <source>
        <dbReference type="Proteomes" id="UP000663829"/>
    </source>
</evidence>
<dbReference type="Gene3D" id="1.10.1520.10">
    <property type="entry name" value="Ribonuclease III domain"/>
    <property type="match status" value="1"/>
</dbReference>
<proteinExistence type="predicted"/>
<dbReference type="SMART" id="SM00535">
    <property type="entry name" value="RIBOc"/>
    <property type="match status" value="1"/>
</dbReference>
<dbReference type="SUPFAM" id="SSF69065">
    <property type="entry name" value="RNase III domain-like"/>
    <property type="match status" value="1"/>
</dbReference>
<reference evidence="2" key="1">
    <citation type="submission" date="2021-02" db="EMBL/GenBank/DDBJ databases">
        <authorList>
            <person name="Nowell W R."/>
        </authorList>
    </citation>
    <scope>NUCLEOTIDE SEQUENCE</scope>
</reference>
<dbReference type="CDD" id="cd00593">
    <property type="entry name" value="RIBOc"/>
    <property type="match status" value="1"/>
</dbReference>
<comment type="caution">
    <text evidence="2">The sequence shown here is derived from an EMBL/GenBank/DDBJ whole genome shotgun (WGS) entry which is preliminary data.</text>
</comment>
<dbReference type="GO" id="GO:0004525">
    <property type="term" value="F:ribonuclease III activity"/>
    <property type="evidence" value="ECO:0007669"/>
    <property type="project" value="InterPro"/>
</dbReference>
<protein>
    <recommendedName>
        <fullName evidence="1">RNase III domain-containing protein</fullName>
    </recommendedName>
</protein>
<dbReference type="OrthoDB" id="1925749at2759"/>
<gene>
    <name evidence="2" type="ORF">GPM918_LOCUS28139</name>
    <name evidence="3" type="ORF">SRO942_LOCUS28603</name>
</gene>
<sequence>MFESLMPFRYPVAKLETYVGLENNVLYSASYTTTLSSDALTTQSAINERRTDAHQRSYQTLEFLGDAVLKSVIARLLYDHNNYQTERELHDGITSYIGNRTKLCQIGRESMNLEQFIIRGRGVKEITNDMYADHVEAILGAISLDSPDDLAVFKVVSRLWNLPQRRQRSSPRGQL</sequence>
<name>A0A815CXF8_9BILA</name>
<dbReference type="PROSITE" id="PS00517">
    <property type="entry name" value="RNASE_3_1"/>
    <property type="match status" value="1"/>
</dbReference>
<evidence type="ECO:0000313" key="3">
    <source>
        <dbReference type="EMBL" id="CAF4102579.1"/>
    </source>
</evidence>
<dbReference type="Pfam" id="PF00636">
    <property type="entry name" value="Ribonuclease_3"/>
    <property type="match status" value="1"/>
</dbReference>